<comment type="caution">
    <text evidence="1">The sequence shown here is derived from an EMBL/GenBank/DDBJ whole genome shotgun (WGS) entry which is preliminary data.</text>
</comment>
<sequence>DIHEELDLVITTLDIDMTDMSVTEFDLDGLVMSSLSMKTN</sequence>
<keyword evidence="2" id="KW-1185">Reference proteome</keyword>
<accession>A0A391NRN2</accession>
<feature type="non-terminal residue" evidence="1">
    <location>
        <position position="1"/>
    </location>
</feature>
<proteinExistence type="predicted"/>
<protein>
    <submittedName>
        <fullName evidence="1">Uncharacterized protein</fullName>
    </submittedName>
</protein>
<dbReference type="Proteomes" id="UP000265618">
    <property type="component" value="Unassembled WGS sequence"/>
</dbReference>
<evidence type="ECO:0000313" key="1">
    <source>
        <dbReference type="EMBL" id="GCA64051.1"/>
    </source>
</evidence>
<dbReference type="EMBL" id="BDIP01005969">
    <property type="protein sequence ID" value="GCA64051.1"/>
    <property type="molecule type" value="Genomic_DNA"/>
</dbReference>
<organism evidence="1 2">
    <name type="scientific">Kipferlia bialata</name>
    <dbReference type="NCBI Taxonomy" id="797122"/>
    <lineage>
        <taxon>Eukaryota</taxon>
        <taxon>Metamonada</taxon>
        <taxon>Carpediemonas-like organisms</taxon>
        <taxon>Kipferlia</taxon>
    </lineage>
</organism>
<name>A0A391NRN2_9EUKA</name>
<reference evidence="1 2" key="1">
    <citation type="journal article" date="2018" name="PLoS ONE">
        <title>The draft genome of Kipferlia bialata reveals reductive genome evolution in fornicate parasites.</title>
        <authorList>
            <person name="Tanifuji G."/>
            <person name="Takabayashi S."/>
            <person name="Kume K."/>
            <person name="Takagi M."/>
            <person name="Nakayama T."/>
            <person name="Kamikawa R."/>
            <person name="Inagaki Y."/>
            <person name="Hashimoto T."/>
        </authorList>
    </citation>
    <scope>NUCLEOTIDE SEQUENCE [LARGE SCALE GENOMIC DNA]</scope>
    <source>
        <strain evidence="1">NY0173</strain>
    </source>
</reference>
<evidence type="ECO:0000313" key="2">
    <source>
        <dbReference type="Proteomes" id="UP000265618"/>
    </source>
</evidence>
<dbReference type="AlphaFoldDB" id="A0A391NRN2"/>
<gene>
    <name evidence="1" type="ORF">KIPB_012993</name>
</gene>